<feature type="domain" description="MATH" evidence="2">
    <location>
        <begin position="139"/>
        <end position="265"/>
    </location>
</feature>
<dbReference type="InterPro" id="IPR008974">
    <property type="entry name" value="TRAF-like"/>
</dbReference>
<proteinExistence type="predicted"/>
<name>A0AAV5WB85_9BILA</name>
<reference evidence="3" key="1">
    <citation type="submission" date="2023-10" db="EMBL/GenBank/DDBJ databases">
        <title>Genome assembly of Pristionchus species.</title>
        <authorList>
            <person name="Yoshida K."/>
            <person name="Sommer R.J."/>
        </authorList>
    </citation>
    <scope>NUCLEOTIDE SEQUENCE</scope>
    <source>
        <strain evidence="3">RS5133</strain>
    </source>
</reference>
<dbReference type="Pfam" id="PF00651">
    <property type="entry name" value="BTB"/>
    <property type="match status" value="2"/>
</dbReference>
<dbReference type="PANTHER" id="PTHR47022:SF1">
    <property type="entry name" value="BTB AND MATH DOMAIN-CONTAINING PROTEIN 36-RELATED"/>
    <property type="match status" value="1"/>
</dbReference>
<dbReference type="Gene3D" id="3.30.710.10">
    <property type="entry name" value="Potassium Channel Kv1.1, Chain A"/>
    <property type="match status" value="2"/>
</dbReference>
<dbReference type="PANTHER" id="PTHR47022">
    <property type="entry name" value="BTB AND MATH DOMAIN-CONTAINING PROTEIN 36-RELATED"/>
    <property type="match status" value="1"/>
</dbReference>
<feature type="domain" description="BTB" evidence="1">
    <location>
        <begin position="290"/>
        <end position="334"/>
    </location>
</feature>
<dbReference type="InterPro" id="IPR011333">
    <property type="entry name" value="SKP1/BTB/POZ_sf"/>
</dbReference>
<dbReference type="Gene3D" id="2.60.210.10">
    <property type="entry name" value="Apoptosis, Tumor Necrosis Factor Receptor Associated Protein 2, Chain A"/>
    <property type="match status" value="1"/>
</dbReference>
<evidence type="ECO:0000313" key="4">
    <source>
        <dbReference type="Proteomes" id="UP001432322"/>
    </source>
</evidence>
<dbReference type="SUPFAM" id="SSF54695">
    <property type="entry name" value="POZ domain"/>
    <property type="match status" value="2"/>
</dbReference>
<comment type="caution">
    <text evidence="3">The sequence shown here is derived from an EMBL/GenBank/DDBJ whole genome shotgun (WGS) entry which is preliminary data.</text>
</comment>
<dbReference type="PROSITE" id="PS50097">
    <property type="entry name" value="BTB"/>
    <property type="match status" value="2"/>
</dbReference>
<evidence type="ECO:0000313" key="3">
    <source>
        <dbReference type="EMBL" id="GMT28970.1"/>
    </source>
</evidence>
<sequence length="334" mass="38677">MTDVALIIEGKKVYVLKQFLATQSAYFKTLFLSDFKESKENEITLEDVKLHEFITLLKILYRQGEKLKDTNVEFLLNLADKFDMQCIIDKSESFLLKSDKPRVDRKLRLSDQYRLTTLNFLFVAMAAPPLKKNRKETEDNCIRLNVKNPSELTEIISPTKIISNFPWKLKAVMFKETQPKRLDIYLHCLQGLESNVWFSDPSFKVTLVNQEDPTKSFEYDLDNRYGWKSRCSGCGFQVSEPDLTEILNPDEGFIKDDAIVIEAQITVRSKSGENFRKKPDVDFLTPSELTDVILVVEGKKIHVGKQMLATQSSFFKTLFYGEFKESKETEIILE</sequence>
<evidence type="ECO:0000259" key="2">
    <source>
        <dbReference type="PROSITE" id="PS50144"/>
    </source>
</evidence>
<dbReference type="EMBL" id="BTSY01000005">
    <property type="protein sequence ID" value="GMT28970.1"/>
    <property type="molecule type" value="Genomic_DNA"/>
</dbReference>
<dbReference type="SMART" id="SM00225">
    <property type="entry name" value="BTB"/>
    <property type="match status" value="1"/>
</dbReference>
<feature type="domain" description="BTB" evidence="1">
    <location>
        <begin position="2"/>
        <end position="69"/>
    </location>
</feature>
<evidence type="ECO:0000259" key="1">
    <source>
        <dbReference type="PROSITE" id="PS50097"/>
    </source>
</evidence>
<evidence type="ECO:0008006" key="5">
    <source>
        <dbReference type="Google" id="ProtNLM"/>
    </source>
</evidence>
<accession>A0AAV5WB85</accession>
<organism evidence="3 4">
    <name type="scientific">Pristionchus fissidentatus</name>
    <dbReference type="NCBI Taxonomy" id="1538716"/>
    <lineage>
        <taxon>Eukaryota</taxon>
        <taxon>Metazoa</taxon>
        <taxon>Ecdysozoa</taxon>
        <taxon>Nematoda</taxon>
        <taxon>Chromadorea</taxon>
        <taxon>Rhabditida</taxon>
        <taxon>Rhabditina</taxon>
        <taxon>Diplogasteromorpha</taxon>
        <taxon>Diplogasteroidea</taxon>
        <taxon>Neodiplogasteridae</taxon>
        <taxon>Pristionchus</taxon>
    </lineage>
</organism>
<dbReference type="Pfam" id="PF22486">
    <property type="entry name" value="MATH_2"/>
    <property type="match status" value="1"/>
</dbReference>
<gene>
    <name evidence="3" type="ORF">PFISCL1PPCAC_20267</name>
</gene>
<dbReference type="Proteomes" id="UP001432322">
    <property type="component" value="Unassembled WGS sequence"/>
</dbReference>
<dbReference type="SUPFAM" id="SSF49599">
    <property type="entry name" value="TRAF domain-like"/>
    <property type="match status" value="1"/>
</dbReference>
<dbReference type="InterPro" id="IPR000210">
    <property type="entry name" value="BTB/POZ_dom"/>
</dbReference>
<dbReference type="CDD" id="cd18186">
    <property type="entry name" value="BTB_POZ_ZBTB_KLHL-like"/>
    <property type="match status" value="1"/>
</dbReference>
<keyword evidence="4" id="KW-1185">Reference proteome</keyword>
<dbReference type="InterPro" id="IPR002083">
    <property type="entry name" value="MATH/TRAF_dom"/>
</dbReference>
<dbReference type="PROSITE" id="PS50144">
    <property type="entry name" value="MATH"/>
    <property type="match status" value="1"/>
</dbReference>
<protein>
    <recommendedName>
        <fullName evidence="5">BTB domain-containing protein</fullName>
    </recommendedName>
</protein>
<dbReference type="AlphaFoldDB" id="A0AAV5WB85"/>